<dbReference type="GO" id="GO:0055052">
    <property type="term" value="C:ATP-binding cassette (ABC) transporter complex, substrate-binding subunit-containing"/>
    <property type="evidence" value="ECO:0007669"/>
    <property type="project" value="TreeGrafter"/>
</dbReference>
<dbReference type="SUPFAM" id="SSF52540">
    <property type="entry name" value="P-loop containing nucleoside triphosphate hydrolases"/>
    <property type="match status" value="1"/>
</dbReference>
<evidence type="ECO:0000256" key="3">
    <source>
        <dbReference type="ARBA" id="ARBA00022741"/>
    </source>
</evidence>
<dbReference type="InterPro" id="IPR008995">
    <property type="entry name" value="Mo/tungstate-bd_C_term_dom"/>
</dbReference>
<dbReference type="GO" id="GO:0016887">
    <property type="term" value="F:ATP hydrolysis activity"/>
    <property type="evidence" value="ECO:0007669"/>
    <property type="project" value="InterPro"/>
</dbReference>
<dbReference type="Pfam" id="PF00005">
    <property type="entry name" value="ABC_tran"/>
    <property type="match status" value="1"/>
</dbReference>
<evidence type="ECO:0000256" key="2">
    <source>
        <dbReference type="ARBA" id="ARBA00022448"/>
    </source>
</evidence>
<dbReference type="GO" id="GO:0008643">
    <property type="term" value="P:carbohydrate transport"/>
    <property type="evidence" value="ECO:0007669"/>
    <property type="project" value="InterPro"/>
</dbReference>
<dbReference type="PANTHER" id="PTHR43875">
    <property type="entry name" value="MALTODEXTRIN IMPORT ATP-BINDING PROTEIN MSMX"/>
    <property type="match status" value="1"/>
</dbReference>
<dbReference type="SMART" id="SM00382">
    <property type="entry name" value="AAA"/>
    <property type="match status" value="1"/>
</dbReference>
<dbReference type="InterPro" id="IPR027417">
    <property type="entry name" value="P-loop_NTPase"/>
</dbReference>
<reference evidence="7 8" key="1">
    <citation type="submission" date="2016-10" db="EMBL/GenBank/DDBJ databases">
        <authorList>
            <person name="de Groot N.N."/>
        </authorList>
    </citation>
    <scope>NUCLEOTIDE SEQUENCE [LARGE SCALE GENOMIC DNA]</scope>
    <source>
        <strain evidence="7 8">ATCC 700224</strain>
    </source>
</reference>
<dbReference type="InterPro" id="IPR003593">
    <property type="entry name" value="AAA+_ATPase"/>
</dbReference>
<dbReference type="PROSITE" id="PS50893">
    <property type="entry name" value="ABC_TRANSPORTER_2"/>
    <property type="match status" value="1"/>
</dbReference>
<organism evidence="7 8">
    <name type="scientific">Rhodospira trueperi</name>
    <dbReference type="NCBI Taxonomy" id="69960"/>
    <lineage>
        <taxon>Bacteria</taxon>
        <taxon>Pseudomonadati</taxon>
        <taxon>Pseudomonadota</taxon>
        <taxon>Alphaproteobacteria</taxon>
        <taxon>Rhodospirillales</taxon>
        <taxon>Rhodospirillaceae</taxon>
        <taxon>Rhodospira</taxon>
    </lineage>
</organism>
<dbReference type="InterPro" id="IPR013611">
    <property type="entry name" value="Transp-assoc_OB_typ2"/>
</dbReference>
<evidence type="ECO:0000256" key="1">
    <source>
        <dbReference type="ARBA" id="ARBA00005417"/>
    </source>
</evidence>
<dbReference type="InterPro" id="IPR017871">
    <property type="entry name" value="ABC_transporter-like_CS"/>
</dbReference>
<dbReference type="GO" id="GO:0005524">
    <property type="term" value="F:ATP binding"/>
    <property type="evidence" value="ECO:0007669"/>
    <property type="project" value="UniProtKB-KW"/>
</dbReference>
<dbReference type="RefSeq" id="WP_092786011.1">
    <property type="nucleotide sequence ID" value="NZ_FNAP01000007.1"/>
</dbReference>
<proteinExistence type="inferred from homology"/>
<evidence type="ECO:0000256" key="4">
    <source>
        <dbReference type="ARBA" id="ARBA00022840"/>
    </source>
</evidence>
<dbReference type="Gene3D" id="2.40.50.140">
    <property type="entry name" value="Nucleic acid-binding proteins"/>
    <property type="match status" value="1"/>
</dbReference>
<dbReference type="InterPro" id="IPR047641">
    <property type="entry name" value="ABC_transpr_MalK/UgpC-like"/>
</dbReference>
<feature type="domain" description="ABC transporter" evidence="6">
    <location>
        <begin position="4"/>
        <end position="236"/>
    </location>
</feature>
<dbReference type="Gene3D" id="3.40.50.300">
    <property type="entry name" value="P-loop containing nucleotide triphosphate hydrolases"/>
    <property type="match status" value="1"/>
</dbReference>
<keyword evidence="7" id="KW-0762">Sugar transport</keyword>
<dbReference type="Proteomes" id="UP000199412">
    <property type="component" value="Unassembled WGS sequence"/>
</dbReference>
<dbReference type="EMBL" id="FNAP01000007">
    <property type="protein sequence ID" value="SDE47524.1"/>
    <property type="molecule type" value="Genomic_DNA"/>
</dbReference>
<dbReference type="AlphaFoldDB" id="A0A1G7D7A6"/>
<dbReference type="CDD" id="cd03301">
    <property type="entry name" value="ABC_MalK_N"/>
    <property type="match status" value="1"/>
</dbReference>
<dbReference type="GO" id="GO:0140359">
    <property type="term" value="F:ABC-type transporter activity"/>
    <property type="evidence" value="ECO:0007669"/>
    <property type="project" value="InterPro"/>
</dbReference>
<accession>A0A1G7D7A6</accession>
<dbReference type="Gene3D" id="2.40.50.100">
    <property type="match status" value="1"/>
</dbReference>
<dbReference type="InterPro" id="IPR003439">
    <property type="entry name" value="ABC_transporter-like_ATP-bd"/>
</dbReference>
<dbReference type="PROSITE" id="PS00211">
    <property type="entry name" value="ABC_TRANSPORTER_1"/>
    <property type="match status" value="1"/>
</dbReference>
<keyword evidence="3" id="KW-0547">Nucleotide-binding</keyword>
<protein>
    <submittedName>
        <fullName evidence="7">Multiple sugar transport system ATP-binding protein</fullName>
    </submittedName>
</protein>
<dbReference type="OrthoDB" id="9802264at2"/>
<dbReference type="STRING" id="69960.SAMN05421720_10767"/>
<dbReference type="PANTHER" id="PTHR43875:SF1">
    <property type="entry name" value="OSMOPROTECTIVE COMPOUNDS UPTAKE ATP-BINDING PROTEIN GGTA"/>
    <property type="match status" value="1"/>
</dbReference>
<dbReference type="SUPFAM" id="SSF50331">
    <property type="entry name" value="MOP-like"/>
    <property type="match status" value="1"/>
</dbReference>
<feature type="region of interest" description="Disordered" evidence="5">
    <location>
        <begin position="352"/>
        <end position="372"/>
    </location>
</feature>
<dbReference type="InterPro" id="IPR012340">
    <property type="entry name" value="NA-bd_OB-fold"/>
</dbReference>
<dbReference type="FunFam" id="3.40.50.300:FF:000042">
    <property type="entry name" value="Maltose/maltodextrin ABC transporter, ATP-binding protein"/>
    <property type="match status" value="1"/>
</dbReference>
<evidence type="ECO:0000259" key="6">
    <source>
        <dbReference type="PROSITE" id="PS50893"/>
    </source>
</evidence>
<evidence type="ECO:0000256" key="5">
    <source>
        <dbReference type="SAM" id="MobiDB-lite"/>
    </source>
</evidence>
<keyword evidence="4 7" id="KW-0067">ATP-binding</keyword>
<gene>
    <name evidence="7" type="ORF">SAMN05421720_10767</name>
</gene>
<name>A0A1G7D7A6_9PROT</name>
<dbReference type="Pfam" id="PF08402">
    <property type="entry name" value="TOBE_2"/>
    <property type="match status" value="1"/>
</dbReference>
<comment type="similarity">
    <text evidence="1">Belongs to the ABC transporter superfamily.</text>
</comment>
<dbReference type="InterPro" id="IPR015855">
    <property type="entry name" value="ABC_transpr_MalK-like"/>
</dbReference>
<evidence type="ECO:0000313" key="8">
    <source>
        <dbReference type="Proteomes" id="UP000199412"/>
    </source>
</evidence>
<evidence type="ECO:0000313" key="7">
    <source>
        <dbReference type="EMBL" id="SDE47524.1"/>
    </source>
</evidence>
<keyword evidence="2" id="KW-0813">Transport</keyword>
<keyword evidence="8" id="KW-1185">Reference proteome</keyword>
<sequence>MAGVEIDGLAKRFGAVTALDGVTVSLPDGAYAVIVGRSGCGKSTLLRLLAGLEDPTAGTIRIGGADVTALPPKRRDVAMVFQSYALYPHMTVFENMAFGLRLRDGHRDKATITARVHEAARMLHLEDLLDRRPAALSGGQRQRVAIGRAVVRDPAVLLLDEPLSNLDAGLRLSVRRELAALHRRLGTTMVHVTHDQTEAMTLADVMVLMEAGRVVQAGPPLELYTRPATPFVARFLGTPPMNLLPATVTGNDTAVPDGEAGRIPLPGHGLTPGMAVEVGVRPEAVTPCAPGAGHLSGTVQVIEHLGESVLWHVDVGLVDPVVARLGPDAAMRTGETTGLTWNADATHVFRNGARITDQRSPATSRKPDRKTP</sequence>